<accession>A0ABU3RUB8</accession>
<keyword evidence="2" id="KW-0805">Transcription regulation</keyword>
<dbReference type="PANTHER" id="PTHR30419:SF29">
    <property type="entry name" value="LYSR-FAMILY TRANSCRIPTIONAL REGULATOR"/>
    <property type="match status" value="1"/>
</dbReference>
<proteinExistence type="inferred from homology"/>
<dbReference type="InterPro" id="IPR036388">
    <property type="entry name" value="WH-like_DNA-bd_sf"/>
</dbReference>
<protein>
    <submittedName>
        <fullName evidence="6">LysR substrate-binding domain-containing protein</fullName>
    </submittedName>
</protein>
<gene>
    <name evidence="6" type="ORF">RWH43_06365</name>
</gene>
<feature type="domain" description="HTH lysR-type" evidence="5">
    <location>
        <begin position="2"/>
        <end position="59"/>
    </location>
</feature>
<dbReference type="Proteomes" id="UP001256673">
    <property type="component" value="Unassembled WGS sequence"/>
</dbReference>
<sequence length="300" mass="32479">MIDPRRLEILRAFATGGTMAAAADTLFLSTSAVSQQLRILEDEAGIALLDRRGRRATLTEAGAVLVRFAEQMAALAEDAQTTMKRLAGTVEGEVRLSAPPSFASTVLPYAVRDMQRDYPALRVGIRDLEPFEGLRGLRDGSIDLAVIDDMHPYDLTEIDTVVVGVDQIVLCTPVDSVVPPGPVDAGMLADARWILDGSHEVFDDFAVGLCRDAGFEPNIVARCRNVAVTLSLVEAGVGVAVLSEMHTRDRVSPHRVRRFEPPQTRTILLARRRSSRASHLIDVVQALVGDRGTAFLAPSS</sequence>
<reference evidence="6 7" key="1">
    <citation type="submission" date="2023-09" db="EMBL/GenBank/DDBJ databases">
        <title>Microbacterium fusihabitans sp. nov., Microbacterium phycihabitans sp. nov., and Microbacterium cervinum sp. nov., isolated from dried seaweeds of beach.</title>
        <authorList>
            <person name="Lee S.D."/>
        </authorList>
    </citation>
    <scope>NUCLEOTIDE SEQUENCE [LARGE SCALE GENOMIC DNA]</scope>
    <source>
        <strain evidence="6 7">KSW2-21</strain>
    </source>
</reference>
<dbReference type="InterPro" id="IPR036390">
    <property type="entry name" value="WH_DNA-bd_sf"/>
</dbReference>
<evidence type="ECO:0000256" key="1">
    <source>
        <dbReference type="ARBA" id="ARBA00009437"/>
    </source>
</evidence>
<comment type="similarity">
    <text evidence="1">Belongs to the LysR transcriptional regulatory family.</text>
</comment>
<evidence type="ECO:0000313" key="7">
    <source>
        <dbReference type="Proteomes" id="UP001256673"/>
    </source>
</evidence>
<dbReference type="PANTHER" id="PTHR30419">
    <property type="entry name" value="HTH-TYPE TRANSCRIPTIONAL REGULATOR YBHD"/>
    <property type="match status" value="1"/>
</dbReference>
<evidence type="ECO:0000256" key="4">
    <source>
        <dbReference type="ARBA" id="ARBA00023163"/>
    </source>
</evidence>
<evidence type="ECO:0000313" key="6">
    <source>
        <dbReference type="EMBL" id="MDU0326380.1"/>
    </source>
</evidence>
<comment type="caution">
    <text evidence="6">The sequence shown here is derived from an EMBL/GenBank/DDBJ whole genome shotgun (WGS) entry which is preliminary data.</text>
</comment>
<dbReference type="PROSITE" id="PS50931">
    <property type="entry name" value="HTH_LYSR"/>
    <property type="match status" value="1"/>
</dbReference>
<dbReference type="SUPFAM" id="SSF46785">
    <property type="entry name" value="Winged helix' DNA-binding domain"/>
    <property type="match status" value="1"/>
</dbReference>
<dbReference type="Gene3D" id="3.40.190.10">
    <property type="entry name" value="Periplasmic binding protein-like II"/>
    <property type="match status" value="2"/>
</dbReference>
<evidence type="ECO:0000256" key="3">
    <source>
        <dbReference type="ARBA" id="ARBA00023125"/>
    </source>
</evidence>
<evidence type="ECO:0000259" key="5">
    <source>
        <dbReference type="PROSITE" id="PS50931"/>
    </source>
</evidence>
<dbReference type="Pfam" id="PF03466">
    <property type="entry name" value="LysR_substrate"/>
    <property type="match status" value="1"/>
</dbReference>
<dbReference type="Pfam" id="PF00126">
    <property type="entry name" value="HTH_1"/>
    <property type="match status" value="1"/>
</dbReference>
<keyword evidence="7" id="KW-1185">Reference proteome</keyword>
<name>A0ABU3RUB8_9MICO</name>
<dbReference type="InterPro" id="IPR050950">
    <property type="entry name" value="HTH-type_LysR_regulators"/>
</dbReference>
<dbReference type="SUPFAM" id="SSF53850">
    <property type="entry name" value="Periplasmic binding protein-like II"/>
    <property type="match status" value="1"/>
</dbReference>
<dbReference type="RefSeq" id="WP_316000991.1">
    <property type="nucleotide sequence ID" value="NZ_JAWDIU010000001.1"/>
</dbReference>
<keyword evidence="4" id="KW-0804">Transcription</keyword>
<dbReference type="InterPro" id="IPR000847">
    <property type="entry name" value="LysR_HTH_N"/>
</dbReference>
<dbReference type="EMBL" id="JAWDIU010000001">
    <property type="protein sequence ID" value="MDU0326380.1"/>
    <property type="molecule type" value="Genomic_DNA"/>
</dbReference>
<dbReference type="Gene3D" id="1.10.10.10">
    <property type="entry name" value="Winged helix-like DNA-binding domain superfamily/Winged helix DNA-binding domain"/>
    <property type="match status" value="1"/>
</dbReference>
<organism evidence="6 7">
    <name type="scientific">Microbacterium algihabitans</name>
    <dbReference type="NCBI Taxonomy" id="3075992"/>
    <lineage>
        <taxon>Bacteria</taxon>
        <taxon>Bacillati</taxon>
        <taxon>Actinomycetota</taxon>
        <taxon>Actinomycetes</taxon>
        <taxon>Micrococcales</taxon>
        <taxon>Microbacteriaceae</taxon>
        <taxon>Microbacterium</taxon>
    </lineage>
</organism>
<keyword evidence="3" id="KW-0238">DNA-binding</keyword>
<dbReference type="InterPro" id="IPR005119">
    <property type="entry name" value="LysR_subst-bd"/>
</dbReference>
<evidence type="ECO:0000256" key="2">
    <source>
        <dbReference type="ARBA" id="ARBA00023015"/>
    </source>
</evidence>